<keyword evidence="3" id="KW-0808">Transferase</keyword>
<dbReference type="PANTHER" id="PTHR43418:SF4">
    <property type="entry name" value="MULTIFUNCTIONAL TRYPTOPHAN BIOSYNTHESIS PROTEIN"/>
    <property type="match status" value="1"/>
</dbReference>
<dbReference type="EMBL" id="CP020991">
    <property type="protein sequence ID" value="AUO19307.1"/>
    <property type="molecule type" value="Genomic_DNA"/>
</dbReference>
<evidence type="ECO:0000256" key="1">
    <source>
        <dbReference type="ARBA" id="ARBA00022962"/>
    </source>
</evidence>
<dbReference type="InterPro" id="IPR029062">
    <property type="entry name" value="Class_I_gatase-like"/>
</dbReference>
<evidence type="ECO:0000259" key="2">
    <source>
        <dbReference type="Pfam" id="PF00117"/>
    </source>
</evidence>
<dbReference type="GO" id="GO:0016740">
    <property type="term" value="F:transferase activity"/>
    <property type="evidence" value="ECO:0007669"/>
    <property type="project" value="UniProtKB-KW"/>
</dbReference>
<accession>A0A2K9P235</accession>
<dbReference type="InterPro" id="IPR006221">
    <property type="entry name" value="TrpG/PapA_dom"/>
</dbReference>
<dbReference type="FunFam" id="3.40.50.880:FF:000003">
    <property type="entry name" value="Anthranilate synthase component II"/>
    <property type="match status" value="1"/>
</dbReference>
<dbReference type="PANTHER" id="PTHR43418">
    <property type="entry name" value="MULTIFUNCTIONAL TRYPTOPHAN BIOSYNTHESIS PROTEIN-RELATED"/>
    <property type="match status" value="1"/>
</dbReference>
<dbReference type="OrthoDB" id="9804328at2"/>
<dbReference type="GO" id="GO:0005829">
    <property type="term" value="C:cytosol"/>
    <property type="evidence" value="ECO:0007669"/>
    <property type="project" value="TreeGrafter"/>
</dbReference>
<dbReference type="CDD" id="cd01743">
    <property type="entry name" value="GATase1_Anthranilate_Synthase"/>
    <property type="match status" value="1"/>
</dbReference>
<dbReference type="InterPro" id="IPR050472">
    <property type="entry name" value="Anth_synth/Amidotransfase"/>
</dbReference>
<dbReference type="Gene3D" id="3.40.50.880">
    <property type="match status" value="1"/>
</dbReference>
<dbReference type="RefSeq" id="WP_102365521.1">
    <property type="nucleotide sequence ID" value="NZ_CP020991.1"/>
</dbReference>
<dbReference type="GeneID" id="98062554"/>
<organism evidence="3 4">
    <name type="scientific">Monoglobus pectinilyticus</name>
    <dbReference type="NCBI Taxonomy" id="1981510"/>
    <lineage>
        <taxon>Bacteria</taxon>
        <taxon>Bacillati</taxon>
        <taxon>Bacillota</taxon>
        <taxon>Clostridia</taxon>
        <taxon>Monoglobales</taxon>
        <taxon>Monoglobaceae</taxon>
        <taxon>Monoglobus</taxon>
    </lineage>
</organism>
<evidence type="ECO:0000313" key="3">
    <source>
        <dbReference type="EMBL" id="AUO19307.1"/>
    </source>
</evidence>
<sequence length="190" mass="21264">MILIIDNYDSFTYNLFQCVGTLVPDILVYRNDKITVQEIRKMKPERIIISPGPGYPDDAGICIELIREFYKELPILGVCLGHQSIGEAMGGKTIHAPRLMHGKTDRIKIVDKSSRVFSGFVGDTAEVGRYHSLVTDKDCLPECMKVTAVSGDGAVMAMEHKEYPLFGMQFHPESVLTPDGPKMIENFLRI</sequence>
<dbReference type="NCBIfam" id="TIGR00566">
    <property type="entry name" value="trpG_papA"/>
    <property type="match status" value="1"/>
</dbReference>
<dbReference type="InterPro" id="IPR017926">
    <property type="entry name" value="GATASE"/>
</dbReference>
<protein>
    <submittedName>
        <fullName evidence="3">Anthranilate synthase, amidotransferase component</fullName>
    </submittedName>
</protein>
<dbReference type="Pfam" id="PF00117">
    <property type="entry name" value="GATase"/>
    <property type="match status" value="1"/>
</dbReference>
<dbReference type="PROSITE" id="PS51273">
    <property type="entry name" value="GATASE_TYPE_1"/>
    <property type="match status" value="1"/>
</dbReference>
<dbReference type="KEGG" id="mpec:B9O19_01146"/>
<dbReference type="GO" id="GO:0004049">
    <property type="term" value="F:anthranilate synthase activity"/>
    <property type="evidence" value="ECO:0007669"/>
    <property type="project" value="TreeGrafter"/>
</dbReference>
<evidence type="ECO:0000313" key="4">
    <source>
        <dbReference type="Proteomes" id="UP000235589"/>
    </source>
</evidence>
<dbReference type="PRINTS" id="PR00096">
    <property type="entry name" value="GATASE"/>
</dbReference>
<dbReference type="PRINTS" id="PR00099">
    <property type="entry name" value="CPSGATASE"/>
</dbReference>
<name>A0A2K9P235_9FIRM</name>
<dbReference type="GO" id="GO:0000162">
    <property type="term" value="P:L-tryptophan biosynthetic process"/>
    <property type="evidence" value="ECO:0007669"/>
    <property type="project" value="TreeGrafter"/>
</dbReference>
<proteinExistence type="predicted"/>
<dbReference type="Proteomes" id="UP000235589">
    <property type="component" value="Chromosome"/>
</dbReference>
<gene>
    <name evidence="3" type="ORF">B9O19_01146</name>
</gene>
<keyword evidence="4" id="KW-1185">Reference proteome</keyword>
<dbReference type="AlphaFoldDB" id="A0A2K9P235"/>
<keyword evidence="1" id="KW-0315">Glutamine amidotransferase</keyword>
<reference evidence="3 4" key="1">
    <citation type="submission" date="2017-04" db="EMBL/GenBank/DDBJ databases">
        <title>Monoglobus pectinilyticus 14 draft genome.</title>
        <authorList>
            <person name="Kim C."/>
            <person name="Rosendale D.I."/>
            <person name="Kelly W.J."/>
            <person name="Tannock G.W."/>
            <person name="Patchett M.L."/>
            <person name="Jordens J.Z."/>
        </authorList>
    </citation>
    <scope>NUCLEOTIDE SEQUENCE [LARGE SCALE GENOMIC DNA]</scope>
    <source>
        <strain evidence="3 4">14</strain>
    </source>
</reference>
<feature type="domain" description="Glutamine amidotransferase" evidence="2">
    <location>
        <begin position="3"/>
        <end position="188"/>
    </location>
</feature>
<dbReference type="SUPFAM" id="SSF52317">
    <property type="entry name" value="Class I glutamine amidotransferase-like"/>
    <property type="match status" value="1"/>
</dbReference>
<dbReference type="PRINTS" id="PR00097">
    <property type="entry name" value="ANTSNTHASEII"/>
</dbReference>